<dbReference type="Pfam" id="PF10294">
    <property type="entry name" value="Methyltransf_16"/>
    <property type="match status" value="1"/>
</dbReference>
<protein>
    <recommendedName>
        <fullName evidence="3">FAM86 N-terminal domain-containing protein</fullName>
    </recommendedName>
</protein>
<reference evidence="1 2" key="1">
    <citation type="journal article" date="2015" name="Genome Biol.">
        <title>Comparative genomics of Steinernema reveals deeply conserved gene regulatory networks.</title>
        <authorList>
            <person name="Dillman A.R."/>
            <person name="Macchietto M."/>
            <person name="Porter C.F."/>
            <person name="Rogers A."/>
            <person name="Williams B."/>
            <person name="Antoshechkin I."/>
            <person name="Lee M.M."/>
            <person name="Goodwin Z."/>
            <person name="Lu X."/>
            <person name="Lewis E.E."/>
            <person name="Goodrich-Blair H."/>
            <person name="Stock S.P."/>
            <person name="Adams B.J."/>
            <person name="Sternberg P.W."/>
            <person name="Mortazavi A."/>
        </authorList>
    </citation>
    <scope>NUCLEOTIDE SEQUENCE [LARGE SCALE GENOMIC DNA]</scope>
    <source>
        <strain evidence="1 2">ALL</strain>
    </source>
</reference>
<name>A0A4U5MGC7_STECR</name>
<evidence type="ECO:0000313" key="1">
    <source>
        <dbReference type="EMBL" id="TKR68294.1"/>
    </source>
</evidence>
<dbReference type="PANTHER" id="PTHR14614:SF130">
    <property type="entry name" value="PROTEIN-LYSINE N-METHYLTRANSFERASE EEF2KMT"/>
    <property type="match status" value="1"/>
</dbReference>
<dbReference type="InterPro" id="IPR019410">
    <property type="entry name" value="Methyltransf_16"/>
</dbReference>
<comment type="caution">
    <text evidence="1">The sequence shown here is derived from an EMBL/GenBank/DDBJ whole genome shotgun (WGS) entry which is preliminary data.</text>
</comment>
<dbReference type="SUPFAM" id="SSF53335">
    <property type="entry name" value="S-adenosyl-L-methionine-dependent methyltransferases"/>
    <property type="match status" value="1"/>
</dbReference>
<sequence>MTSQVISLRQQLSTYTSRTSPTSSGCPRNPSLKLDGFPKEVAVFVRRYFAGAVLSSDQFEHFARFCRDKPEEASEIFATSLRHEYPLRRSYERRALKTLVGILESLNVEIPNEIFEAVGECMVDVTSTSHRIFFNDASDMVAIRESNEQLSHGTTGLSCWQASCHLANLLSLVDFSDKSVIELGAGCGLTGISLATWQRVNHVKLTDYDENVLAQLSHNRKLNFGDCSDRVTVESIDFMNFSLEKFAFKPDVIIGADIVYDGSILNGLSRTIFQLLSLKENSFCIIASALRNVDTLATFDRAIVNNGLTVVESARIQFNQVTFDKDCSMDLPQLFPFSASVDCPTVVYLIARKDSCK</sequence>
<evidence type="ECO:0008006" key="3">
    <source>
        <dbReference type="Google" id="ProtNLM"/>
    </source>
</evidence>
<gene>
    <name evidence="1" type="ORF">L596_024294</name>
</gene>
<dbReference type="Gene3D" id="3.40.50.150">
    <property type="entry name" value="Vaccinia Virus protein VP39"/>
    <property type="match status" value="1"/>
</dbReference>
<dbReference type="Proteomes" id="UP000298663">
    <property type="component" value="Unassembled WGS sequence"/>
</dbReference>
<keyword evidence="2" id="KW-1185">Reference proteome</keyword>
<reference evidence="1 2" key="2">
    <citation type="journal article" date="2019" name="G3 (Bethesda)">
        <title>Hybrid Assembly of the Genome of the Entomopathogenic Nematode Steinernema carpocapsae Identifies the X-Chromosome.</title>
        <authorList>
            <person name="Serra L."/>
            <person name="Macchietto M."/>
            <person name="Macias-Munoz A."/>
            <person name="McGill C.J."/>
            <person name="Rodriguez I.M."/>
            <person name="Rodriguez B."/>
            <person name="Murad R."/>
            <person name="Mortazavi A."/>
        </authorList>
    </citation>
    <scope>NUCLEOTIDE SEQUENCE [LARGE SCALE GENOMIC DNA]</scope>
    <source>
        <strain evidence="1 2">ALL</strain>
    </source>
</reference>
<accession>A0A4U5MGC7</accession>
<dbReference type="GO" id="GO:0032991">
    <property type="term" value="C:protein-containing complex"/>
    <property type="evidence" value="ECO:0007669"/>
    <property type="project" value="TreeGrafter"/>
</dbReference>
<dbReference type="PANTHER" id="PTHR14614">
    <property type="entry name" value="HEPATOCELLULAR CARCINOMA-ASSOCIATED ANTIGEN"/>
    <property type="match status" value="1"/>
</dbReference>
<dbReference type="CDD" id="cd02440">
    <property type="entry name" value="AdoMet_MTases"/>
    <property type="match status" value="1"/>
</dbReference>
<dbReference type="OrthoDB" id="275715at2759"/>
<dbReference type="AlphaFoldDB" id="A0A4U5MGC7"/>
<dbReference type="InterPro" id="IPR029063">
    <property type="entry name" value="SAM-dependent_MTases_sf"/>
</dbReference>
<dbReference type="STRING" id="34508.A0A4U5MGC7"/>
<evidence type="ECO:0000313" key="2">
    <source>
        <dbReference type="Proteomes" id="UP000298663"/>
    </source>
</evidence>
<proteinExistence type="predicted"/>
<organism evidence="1 2">
    <name type="scientific">Steinernema carpocapsae</name>
    <name type="common">Entomopathogenic nematode</name>
    <dbReference type="NCBI Taxonomy" id="34508"/>
    <lineage>
        <taxon>Eukaryota</taxon>
        <taxon>Metazoa</taxon>
        <taxon>Ecdysozoa</taxon>
        <taxon>Nematoda</taxon>
        <taxon>Chromadorea</taxon>
        <taxon>Rhabditida</taxon>
        <taxon>Tylenchina</taxon>
        <taxon>Panagrolaimomorpha</taxon>
        <taxon>Strongyloidoidea</taxon>
        <taxon>Steinernematidae</taxon>
        <taxon>Steinernema</taxon>
    </lineage>
</organism>
<dbReference type="EMBL" id="AZBU02000008">
    <property type="protein sequence ID" value="TKR68294.1"/>
    <property type="molecule type" value="Genomic_DNA"/>
</dbReference>